<feature type="transmembrane region" description="Helical" evidence="6">
    <location>
        <begin position="141"/>
        <end position="161"/>
    </location>
</feature>
<dbReference type="PANTHER" id="PTHR43702:SF11">
    <property type="entry name" value="L-FUCOSE-PROTON SYMPORTER"/>
    <property type="match status" value="1"/>
</dbReference>
<feature type="transmembrane region" description="Helical" evidence="6">
    <location>
        <begin position="173"/>
        <end position="192"/>
    </location>
</feature>
<feature type="domain" description="Major facilitator superfamily (MFS) profile" evidence="7">
    <location>
        <begin position="13"/>
        <end position="412"/>
    </location>
</feature>
<dbReference type="InterPro" id="IPR011701">
    <property type="entry name" value="MFS"/>
</dbReference>
<evidence type="ECO:0000313" key="9">
    <source>
        <dbReference type="Proteomes" id="UP000560000"/>
    </source>
</evidence>
<reference evidence="8 9" key="1">
    <citation type="submission" date="2020-08" db="EMBL/GenBank/DDBJ databases">
        <title>Genomic Encyclopedia of Type Strains, Phase IV (KMG-IV): sequencing the most valuable type-strain genomes for metagenomic binning, comparative biology and taxonomic classification.</title>
        <authorList>
            <person name="Goeker M."/>
        </authorList>
    </citation>
    <scope>NUCLEOTIDE SEQUENCE [LARGE SCALE GENOMIC DNA]</scope>
    <source>
        <strain evidence="8 9">DSM 107085</strain>
    </source>
</reference>
<evidence type="ECO:0000256" key="2">
    <source>
        <dbReference type="ARBA" id="ARBA00022475"/>
    </source>
</evidence>
<dbReference type="InterPro" id="IPR020846">
    <property type="entry name" value="MFS_dom"/>
</dbReference>
<dbReference type="RefSeq" id="WP_052395056.1">
    <property type="nucleotide sequence ID" value="NZ_JACHET010000001.1"/>
</dbReference>
<feature type="transmembrane region" description="Helical" evidence="6">
    <location>
        <begin position="326"/>
        <end position="349"/>
    </location>
</feature>
<dbReference type="GO" id="GO:0005886">
    <property type="term" value="C:plasma membrane"/>
    <property type="evidence" value="ECO:0007669"/>
    <property type="project" value="UniProtKB-SubCell"/>
</dbReference>
<evidence type="ECO:0000256" key="3">
    <source>
        <dbReference type="ARBA" id="ARBA00022692"/>
    </source>
</evidence>
<dbReference type="OrthoDB" id="6395826at2"/>
<keyword evidence="2" id="KW-1003">Cell membrane</keyword>
<keyword evidence="5 6" id="KW-0472">Membrane</keyword>
<name>A0A841KJX1_9GAMM</name>
<dbReference type="EMBL" id="JACHET010000001">
    <property type="protein sequence ID" value="MBB6185442.1"/>
    <property type="molecule type" value="Genomic_DNA"/>
</dbReference>
<accession>A0A841KJX1</accession>
<evidence type="ECO:0000256" key="4">
    <source>
        <dbReference type="ARBA" id="ARBA00022989"/>
    </source>
</evidence>
<protein>
    <submittedName>
        <fullName evidence="8">Fucose permease</fullName>
    </submittedName>
</protein>
<comment type="caution">
    <text evidence="8">The sequence shown here is derived from an EMBL/GenBank/DDBJ whole genome shotgun (WGS) entry which is preliminary data.</text>
</comment>
<feature type="transmembrane region" description="Helical" evidence="6">
    <location>
        <begin position="12"/>
        <end position="36"/>
    </location>
</feature>
<gene>
    <name evidence="8" type="ORF">HNQ86_002787</name>
</gene>
<evidence type="ECO:0000256" key="1">
    <source>
        <dbReference type="ARBA" id="ARBA00004429"/>
    </source>
</evidence>
<dbReference type="SUPFAM" id="SSF103473">
    <property type="entry name" value="MFS general substrate transporter"/>
    <property type="match status" value="1"/>
</dbReference>
<dbReference type="Proteomes" id="UP000560000">
    <property type="component" value="Unassembled WGS sequence"/>
</dbReference>
<evidence type="ECO:0000313" key="8">
    <source>
        <dbReference type="EMBL" id="MBB6185442.1"/>
    </source>
</evidence>
<feature type="transmembrane region" description="Helical" evidence="6">
    <location>
        <begin position="252"/>
        <end position="271"/>
    </location>
</feature>
<feature type="transmembrane region" description="Helical" evidence="6">
    <location>
        <begin position="79"/>
        <end position="100"/>
    </location>
</feature>
<proteinExistence type="predicted"/>
<sequence>MPTTTSTSSRYLIFLSIGLSYMVYAVLLNSVGTVIAQSIASFAISKETGSVLEAFKDLSIATVSFVTASYLPKLGYRRAMILGHVLVAGACVAMAMHPVFGMTEVTFAIIGSTFALIKVAVYSSIGLLTPDRQRHASMMNILEGLFMAGMLSGYWLFGAFIDDADPGNLVWVNVYWVLAAISLAVAVLLAFSRMDESAAHGDEAGRPAAFMDMLRLLVKRMIYTFIALIFLYELIEQGVGTWLPTFNREILQLPAAMSVQAASIYAGSLAIGRLSAGLLLRRIHWFTLITICLVGMAALVILTLPLAAHVPHNPDVNWFNAPLVTYAFPLIGLLMAPIYPVVNSVMLSALPKDRHAAMTGLIVVFSALGGTLGSFITGTVFRLFSGQTAFYLTLVPMVLILGCLVVFRRETRLVPAQA</sequence>
<feature type="transmembrane region" description="Helical" evidence="6">
    <location>
        <begin position="389"/>
        <end position="407"/>
    </location>
</feature>
<dbReference type="Pfam" id="PF07690">
    <property type="entry name" value="MFS_1"/>
    <property type="match status" value="1"/>
</dbReference>
<dbReference type="Gene3D" id="1.20.1250.20">
    <property type="entry name" value="MFS general substrate transporter like domains"/>
    <property type="match status" value="1"/>
</dbReference>
<keyword evidence="4 6" id="KW-1133">Transmembrane helix</keyword>
<feature type="transmembrane region" description="Helical" evidence="6">
    <location>
        <begin position="106"/>
        <end position="129"/>
    </location>
</feature>
<dbReference type="InterPro" id="IPR050375">
    <property type="entry name" value="MFS_TsgA-like"/>
</dbReference>
<evidence type="ECO:0000256" key="6">
    <source>
        <dbReference type="SAM" id="Phobius"/>
    </source>
</evidence>
<dbReference type="PROSITE" id="PS50850">
    <property type="entry name" value="MFS"/>
    <property type="match status" value="1"/>
</dbReference>
<evidence type="ECO:0000259" key="7">
    <source>
        <dbReference type="PROSITE" id="PS50850"/>
    </source>
</evidence>
<comment type="subcellular location">
    <subcellularLocation>
        <location evidence="1">Cell inner membrane</location>
        <topology evidence="1">Multi-pass membrane protein</topology>
    </subcellularLocation>
</comment>
<evidence type="ECO:0000256" key="5">
    <source>
        <dbReference type="ARBA" id="ARBA00023136"/>
    </source>
</evidence>
<organism evidence="8 9">
    <name type="scientific">Oleiagrimonas soli</name>
    <dbReference type="NCBI Taxonomy" id="1543381"/>
    <lineage>
        <taxon>Bacteria</taxon>
        <taxon>Pseudomonadati</taxon>
        <taxon>Pseudomonadota</taxon>
        <taxon>Gammaproteobacteria</taxon>
        <taxon>Lysobacterales</taxon>
        <taxon>Rhodanobacteraceae</taxon>
        <taxon>Oleiagrimonas</taxon>
    </lineage>
</organism>
<feature type="transmembrane region" description="Helical" evidence="6">
    <location>
        <begin position="361"/>
        <end position="383"/>
    </location>
</feature>
<feature type="transmembrane region" description="Helical" evidence="6">
    <location>
        <begin position="283"/>
        <end position="306"/>
    </location>
</feature>
<dbReference type="GO" id="GO:0022857">
    <property type="term" value="F:transmembrane transporter activity"/>
    <property type="evidence" value="ECO:0007669"/>
    <property type="project" value="InterPro"/>
</dbReference>
<dbReference type="InterPro" id="IPR036259">
    <property type="entry name" value="MFS_trans_sf"/>
</dbReference>
<dbReference type="AlphaFoldDB" id="A0A841KJX1"/>
<keyword evidence="3 6" id="KW-0812">Transmembrane</keyword>
<dbReference type="PANTHER" id="PTHR43702">
    <property type="entry name" value="L-FUCOSE-PROTON SYMPORTER"/>
    <property type="match status" value="1"/>
</dbReference>
<feature type="transmembrane region" description="Helical" evidence="6">
    <location>
        <begin position="213"/>
        <end position="232"/>
    </location>
</feature>